<dbReference type="InterPro" id="IPR039536">
    <property type="entry name" value="TetR_C_Proteobacteria"/>
</dbReference>
<dbReference type="RefSeq" id="WP_089219566.1">
    <property type="nucleotide sequence ID" value="NZ_FZOS01000009.1"/>
</dbReference>
<evidence type="ECO:0000313" key="4">
    <source>
        <dbReference type="EMBL" id="SNS58185.1"/>
    </source>
</evidence>
<evidence type="ECO:0000256" key="1">
    <source>
        <dbReference type="ARBA" id="ARBA00023125"/>
    </source>
</evidence>
<gene>
    <name evidence="4" type="ORF">SAMN06295912_109127</name>
</gene>
<evidence type="ECO:0000256" key="2">
    <source>
        <dbReference type="PROSITE-ProRule" id="PRU00335"/>
    </source>
</evidence>
<dbReference type="PRINTS" id="PR00455">
    <property type="entry name" value="HTHTETR"/>
</dbReference>
<feature type="domain" description="HTH tetR-type" evidence="3">
    <location>
        <begin position="18"/>
        <end position="78"/>
    </location>
</feature>
<evidence type="ECO:0000259" key="3">
    <source>
        <dbReference type="PROSITE" id="PS50977"/>
    </source>
</evidence>
<dbReference type="OrthoDB" id="9816431at2"/>
<name>A0A239FMT5_9SPHN</name>
<accession>A0A239FMT5</accession>
<dbReference type="InterPro" id="IPR001647">
    <property type="entry name" value="HTH_TetR"/>
</dbReference>
<dbReference type="PROSITE" id="PS50977">
    <property type="entry name" value="HTH_TETR_2"/>
    <property type="match status" value="1"/>
</dbReference>
<keyword evidence="5" id="KW-1185">Reference proteome</keyword>
<keyword evidence="1 2" id="KW-0238">DNA-binding</keyword>
<dbReference type="GO" id="GO:0000976">
    <property type="term" value="F:transcription cis-regulatory region binding"/>
    <property type="evidence" value="ECO:0007669"/>
    <property type="project" value="TreeGrafter"/>
</dbReference>
<sequence length="218" mass="23889">MRGSTTSSEKKDEPDRRERRRLAMLNAARELFVERGYDAVSLSEIVKRSGGSLATLYELFENKAGLLGAIVANKRFGTHEQIDALIARGGVPAEMLKGVAEILIENFSEPETVGMIRVVMGETLRDPGFAEAIFKASHVPSVERIAELFADWNASGRAVIPDPMLAVHLFFGLTVHRAQNRAIFGELADATQPPPERLVAEATALFTSFYKIEGAETT</sequence>
<dbReference type="InterPro" id="IPR036271">
    <property type="entry name" value="Tet_transcr_reg_TetR-rel_C_sf"/>
</dbReference>
<dbReference type="GO" id="GO:0003700">
    <property type="term" value="F:DNA-binding transcription factor activity"/>
    <property type="evidence" value="ECO:0007669"/>
    <property type="project" value="TreeGrafter"/>
</dbReference>
<protein>
    <submittedName>
        <fullName evidence="4">Transcriptional regulator, TetR family</fullName>
    </submittedName>
</protein>
<dbReference type="AlphaFoldDB" id="A0A239FMT5"/>
<dbReference type="Pfam" id="PF00440">
    <property type="entry name" value="TetR_N"/>
    <property type="match status" value="1"/>
</dbReference>
<dbReference type="Pfam" id="PF14246">
    <property type="entry name" value="TetR_C_7"/>
    <property type="match status" value="1"/>
</dbReference>
<reference evidence="5" key="1">
    <citation type="submission" date="2017-06" db="EMBL/GenBank/DDBJ databases">
        <authorList>
            <person name="Varghese N."/>
            <person name="Submissions S."/>
        </authorList>
    </citation>
    <scope>NUCLEOTIDE SEQUENCE [LARGE SCALE GENOMIC DNA]</scope>
    <source>
        <strain evidence="5">LNB2</strain>
    </source>
</reference>
<feature type="DNA-binding region" description="H-T-H motif" evidence="2">
    <location>
        <begin position="41"/>
        <end position="60"/>
    </location>
</feature>
<dbReference type="PANTHER" id="PTHR30055:SF146">
    <property type="entry name" value="HTH-TYPE TRANSCRIPTIONAL DUAL REGULATOR CECR"/>
    <property type="match status" value="1"/>
</dbReference>
<dbReference type="PANTHER" id="PTHR30055">
    <property type="entry name" value="HTH-TYPE TRANSCRIPTIONAL REGULATOR RUTR"/>
    <property type="match status" value="1"/>
</dbReference>
<dbReference type="Gene3D" id="1.10.357.10">
    <property type="entry name" value="Tetracycline Repressor, domain 2"/>
    <property type="match status" value="1"/>
</dbReference>
<dbReference type="InterPro" id="IPR009057">
    <property type="entry name" value="Homeodomain-like_sf"/>
</dbReference>
<dbReference type="InterPro" id="IPR050109">
    <property type="entry name" value="HTH-type_TetR-like_transc_reg"/>
</dbReference>
<dbReference type="SUPFAM" id="SSF46689">
    <property type="entry name" value="Homeodomain-like"/>
    <property type="match status" value="1"/>
</dbReference>
<evidence type="ECO:0000313" key="5">
    <source>
        <dbReference type="Proteomes" id="UP000198281"/>
    </source>
</evidence>
<proteinExistence type="predicted"/>
<dbReference type="SUPFAM" id="SSF48498">
    <property type="entry name" value="Tetracyclin repressor-like, C-terminal domain"/>
    <property type="match status" value="1"/>
</dbReference>
<organism evidence="4 5">
    <name type="scientific">Edaphosphingomonas laterariae</name>
    <dbReference type="NCBI Taxonomy" id="861865"/>
    <lineage>
        <taxon>Bacteria</taxon>
        <taxon>Pseudomonadati</taxon>
        <taxon>Pseudomonadota</taxon>
        <taxon>Alphaproteobacteria</taxon>
        <taxon>Sphingomonadales</taxon>
        <taxon>Rhizorhabdaceae</taxon>
        <taxon>Edaphosphingomonas</taxon>
    </lineage>
</organism>
<dbReference type="EMBL" id="FZOS01000009">
    <property type="protein sequence ID" value="SNS58185.1"/>
    <property type="molecule type" value="Genomic_DNA"/>
</dbReference>
<dbReference type="Gene3D" id="1.10.10.60">
    <property type="entry name" value="Homeodomain-like"/>
    <property type="match status" value="1"/>
</dbReference>
<dbReference type="Proteomes" id="UP000198281">
    <property type="component" value="Unassembled WGS sequence"/>
</dbReference>